<evidence type="ECO:0000313" key="1">
    <source>
        <dbReference type="EMBL" id="GCF11746.1"/>
    </source>
</evidence>
<sequence length="98" mass="11084">MTRAWHKRGWGNANVLVGIRSQWEGNKNVRPFKKGKQRVVRALARPYTMSAELSKGAGAAVALPRRGTFHTFSLPIKRTGKPCFVRQLIVDARKNVRE</sequence>
<gene>
    <name evidence="1" type="ORF">KDI_53100</name>
</gene>
<name>A0A5A5TKW3_9CHLR</name>
<keyword evidence="2" id="KW-1185">Reference proteome</keyword>
<dbReference type="EMBL" id="BIXY01000140">
    <property type="protein sequence ID" value="GCF11746.1"/>
    <property type="molecule type" value="Genomic_DNA"/>
</dbReference>
<proteinExistence type="predicted"/>
<dbReference type="AlphaFoldDB" id="A0A5A5TKW3"/>
<organism evidence="1 2">
    <name type="scientific">Dictyobacter arantiisoli</name>
    <dbReference type="NCBI Taxonomy" id="2014874"/>
    <lineage>
        <taxon>Bacteria</taxon>
        <taxon>Bacillati</taxon>
        <taxon>Chloroflexota</taxon>
        <taxon>Ktedonobacteria</taxon>
        <taxon>Ktedonobacterales</taxon>
        <taxon>Dictyobacteraceae</taxon>
        <taxon>Dictyobacter</taxon>
    </lineage>
</organism>
<reference evidence="1 2" key="1">
    <citation type="submission" date="2019-01" db="EMBL/GenBank/DDBJ databases">
        <title>Draft genome sequence of Dictyobacter sp. Uno17.</title>
        <authorList>
            <person name="Wang C.M."/>
            <person name="Zheng Y."/>
            <person name="Sakai Y."/>
            <person name="Abe K."/>
            <person name="Yokota A."/>
            <person name="Yabe S."/>
        </authorList>
    </citation>
    <scope>NUCLEOTIDE SEQUENCE [LARGE SCALE GENOMIC DNA]</scope>
    <source>
        <strain evidence="1 2">Uno17</strain>
    </source>
</reference>
<dbReference type="Proteomes" id="UP000322530">
    <property type="component" value="Unassembled WGS sequence"/>
</dbReference>
<protein>
    <submittedName>
        <fullName evidence="1">Uncharacterized protein</fullName>
    </submittedName>
</protein>
<evidence type="ECO:0000313" key="2">
    <source>
        <dbReference type="Proteomes" id="UP000322530"/>
    </source>
</evidence>
<comment type="caution">
    <text evidence="1">The sequence shown here is derived from an EMBL/GenBank/DDBJ whole genome shotgun (WGS) entry which is preliminary data.</text>
</comment>
<accession>A0A5A5TKW3</accession>